<reference evidence="1" key="1">
    <citation type="submission" date="2016-10" db="EMBL/GenBank/DDBJ databases">
        <authorList>
            <person name="See-Too W.S."/>
        </authorList>
    </citation>
    <scope>NUCLEOTIDE SEQUENCE</scope>
    <source>
        <strain evidence="1">DSM 22276</strain>
    </source>
</reference>
<dbReference type="EMBL" id="CP016543">
    <property type="protein sequence ID" value="ANU24123.1"/>
    <property type="molecule type" value="Genomic_DNA"/>
</dbReference>
<name>A0A1C7EJ97_9BACL</name>
<organism evidence="1 2">
    <name type="scientific">Planococcus donghaensis</name>
    <dbReference type="NCBI Taxonomy" id="414778"/>
    <lineage>
        <taxon>Bacteria</taxon>
        <taxon>Bacillati</taxon>
        <taxon>Bacillota</taxon>
        <taxon>Bacilli</taxon>
        <taxon>Bacillales</taxon>
        <taxon>Caryophanaceae</taxon>
        <taxon>Planococcus</taxon>
    </lineage>
</organism>
<dbReference type="KEGG" id="pdg:BCM40_12505"/>
<gene>
    <name evidence="1" type="ORF">BCM40_12505</name>
</gene>
<accession>A0A1C7EJ97</accession>
<protein>
    <submittedName>
        <fullName evidence="1">Uncharacterized protein</fullName>
    </submittedName>
</protein>
<dbReference type="Proteomes" id="UP000092495">
    <property type="component" value="Chromosome"/>
</dbReference>
<evidence type="ECO:0000313" key="1">
    <source>
        <dbReference type="EMBL" id="ANU24123.1"/>
    </source>
</evidence>
<proteinExistence type="predicted"/>
<evidence type="ECO:0000313" key="2">
    <source>
        <dbReference type="Proteomes" id="UP000092495"/>
    </source>
</evidence>
<keyword evidence="2" id="KW-1185">Reference proteome</keyword>
<sequence>MFLAPFILSPFISTMQKKPVQKDNSKTACLDELALLSTDKAPRKKFKQTRQHRELTFHRMEQLSACSHTLLNVTVIQKTIFVND</sequence>
<dbReference type="AlphaFoldDB" id="A0A1C7EJ97"/>